<protein>
    <submittedName>
        <fullName evidence="2">Uncharacterized protein</fullName>
    </submittedName>
</protein>
<dbReference type="PROSITE" id="PS51128">
    <property type="entry name" value="ZF_DKSA_2"/>
    <property type="match status" value="1"/>
</dbReference>
<comment type="caution">
    <text evidence="2">The sequence shown here is derived from an EMBL/GenBank/DDBJ whole genome shotgun (WGS) entry which is preliminary data.</text>
</comment>
<evidence type="ECO:0000313" key="3">
    <source>
        <dbReference type="Proteomes" id="UP000185809"/>
    </source>
</evidence>
<dbReference type="PANTHER" id="PTHR33823:SF5">
    <property type="entry name" value="DNAK SUPPRESSOR PROTEIN"/>
    <property type="match status" value="1"/>
</dbReference>
<dbReference type="AlphaFoldDB" id="A0A1F6WZF0"/>
<proteinExistence type="predicted"/>
<dbReference type="PANTHER" id="PTHR33823">
    <property type="entry name" value="RNA POLYMERASE-BINDING TRANSCRIPTION FACTOR DKSA-RELATED"/>
    <property type="match status" value="1"/>
</dbReference>
<sequence>MSKLNLEYYKKNLEEEKTLLEGQLSELGVVDPKSNDWGAILPGKDDQADPSIAADRLEDFGERSATLGELEIRYKSILEALKKIEIGGYGVCKICKEIIETKRLEANPSSNTCIKHKEE</sequence>
<dbReference type="Gene3D" id="1.20.120.910">
    <property type="entry name" value="DksA, coiled-coil domain"/>
    <property type="match status" value="1"/>
</dbReference>
<dbReference type="Proteomes" id="UP000185809">
    <property type="component" value="Unassembled WGS sequence"/>
</dbReference>
<feature type="zinc finger region" description="dksA C4-type" evidence="1">
    <location>
        <begin position="92"/>
        <end position="116"/>
    </location>
</feature>
<accession>A0A1F6WZF0</accession>
<dbReference type="EMBL" id="MFUP01000014">
    <property type="protein sequence ID" value="OGI87267.1"/>
    <property type="molecule type" value="Genomic_DNA"/>
</dbReference>
<reference evidence="2 3" key="1">
    <citation type="journal article" date="2016" name="Nat. Commun.">
        <title>Thousands of microbial genomes shed light on interconnected biogeochemical processes in an aquifer system.</title>
        <authorList>
            <person name="Anantharaman K."/>
            <person name="Brown C.T."/>
            <person name="Hug L.A."/>
            <person name="Sharon I."/>
            <person name="Castelle C.J."/>
            <person name="Probst A.J."/>
            <person name="Thomas B.C."/>
            <person name="Singh A."/>
            <person name="Wilkins M.J."/>
            <person name="Karaoz U."/>
            <person name="Brodie E.L."/>
            <person name="Williams K.H."/>
            <person name="Hubbard S.S."/>
            <person name="Banfield J.F."/>
        </authorList>
    </citation>
    <scope>NUCLEOTIDE SEQUENCE [LARGE SCALE GENOMIC DNA]</scope>
</reference>
<evidence type="ECO:0000256" key="1">
    <source>
        <dbReference type="PROSITE-ProRule" id="PRU00510"/>
    </source>
</evidence>
<organism evidence="2 3">
    <name type="scientific">Candidatus Nomurabacteria bacterium RIFCSPLOWO2_01_FULL_33_24</name>
    <dbReference type="NCBI Taxonomy" id="1801765"/>
    <lineage>
        <taxon>Bacteria</taxon>
        <taxon>Candidatus Nomuraibacteriota</taxon>
    </lineage>
</organism>
<evidence type="ECO:0000313" key="2">
    <source>
        <dbReference type="EMBL" id="OGI87267.1"/>
    </source>
</evidence>
<name>A0A1F6WZF0_9BACT</name>
<gene>
    <name evidence="2" type="ORF">A2995_01155</name>
</gene>